<protein>
    <submittedName>
        <fullName evidence="3">Uncharacterized protein</fullName>
    </submittedName>
</protein>
<accession>A0A246FGF4</accession>
<dbReference type="Proteomes" id="UP000197277">
    <property type="component" value="Unassembled WGS sequence"/>
</dbReference>
<gene>
    <name evidence="3" type="ORF">CDA63_18515</name>
</gene>
<comment type="caution">
    <text evidence="3">The sequence shown here is derived from an EMBL/GenBank/DDBJ whole genome shotgun (WGS) entry which is preliminary data.</text>
</comment>
<evidence type="ECO:0000256" key="2">
    <source>
        <dbReference type="SAM" id="SignalP"/>
    </source>
</evidence>
<evidence type="ECO:0000313" key="4">
    <source>
        <dbReference type="Proteomes" id="UP000197277"/>
    </source>
</evidence>
<keyword evidence="2" id="KW-0732">Signal</keyword>
<dbReference type="OrthoDB" id="884774at2"/>
<evidence type="ECO:0000313" key="3">
    <source>
        <dbReference type="EMBL" id="OWP61609.1"/>
    </source>
</evidence>
<feature type="chain" id="PRO_5012919041" evidence="2">
    <location>
        <begin position="21"/>
        <end position="110"/>
    </location>
</feature>
<sequence>MRYLLLGALLLALAAPEARAQLEATSRGSQRAANRKALQDARRFDARYKESHLVVSKQELKTEAGGRLAASPPHDGRAGYRFGHDGAPRVSEPSRLHLRLRKTPNTAPLQ</sequence>
<feature type="region of interest" description="Disordered" evidence="1">
    <location>
        <begin position="63"/>
        <end position="110"/>
    </location>
</feature>
<proteinExistence type="predicted"/>
<reference evidence="3 4" key="1">
    <citation type="submission" date="2017-06" db="EMBL/GenBank/DDBJ databases">
        <title>Hymenobacter amundsenii sp. nov. isolated from regoliths in Antarctica.</title>
        <authorList>
            <person name="Sedlacek I."/>
            <person name="Kralova S."/>
            <person name="Pantucek R."/>
            <person name="Svec P."/>
            <person name="Holochova P."/>
            <person name="Stankova E."/>
            <person name="Vrbovska V."/>
            <person name="Busse H.-J."/>
        </authorList>
    </citation>
    <scope>NUCLEOTIDE SEQUENCE [LARGE SCALE GENOMIC DNA]</scope>
    <source>
        <strain evidence="3 4">CCM 8682</strain>
    </source>
</reference>
<keyword evidence="4" id="KW-1185">Reference proteome</keyword>
<dbReference type="EMBL" id="NIRR01000052">
    <property type="protein sequence ID" value="OWP61609.1"/>
    <property type="molecule type" value="Genomic_DNA"/>
</dbReference>
<name>A0A246FGF4_9BACT</name>
<dbReference type="AlphaFoldDB" id="A0A246FGF4"/>
<dbReference type="RefSeq" id="WP_088465944.1">
    <property type="nucleotide sequence ID" value="NZ_NIRR01000052.1"/>
</dbReference>
<feature type="compositionally biased region" description="Basic and acidic residues" evidence="1">
    <location>
        <begin position="74"/>
        <end position="95"/>
    </location>
</feature>
<evidence type="ECO:0000256" key="1">
    <source>
        <dbReference type="SAM" id="MobiDB-lite"/>
    </source>
</evidence>
<feature type="signal peptide" evidence="2">
    <location>
        <begin position="1"/>
        <end position="20"/>
    </location>
</feature>
<organism evidence="3 4">
    <name type="scientific">Hymenobacter amundsenii</name>
    <dbReference type="NCBI Taxonomy" id="2006685"/>
    <lineage>
        <taxon>Bacteria</taxon>
        <taxon>Pseudomonadati</taxon>
        <taxon>Bacteroidota</taxon>
        <taxon>Cytophagia</taxon>
        <taxon>Cytophagales</taxon>
        <taxon>Hymenobacteraceae</taxon>
        <taxon>Hymenobacter</taxon>
    </lineage>
</organism>